<keyword evidence="3" id="KW-1185">Reference proteome</keyword>
<reference evidence="2 3" key="1">
    <citation type="submission" date="2023-08" db="EMBL/GenBank/DDBJ databases">
        <title>A Necator americanus chromosomal reference genome.</title>
        <authorList>
            <person name="Ilik V."/>
            <person name="Petrzelkova K.J."/>
            <person name="Pardy F."/>
            <person name="Fuh T."/>
            <person name="Niatou-Singa F.S."/>
            <person name="Gouil Q."/>
            <person name="Baker L."/>
            <person name="Ritchie M.E."/>
            <person name="Jex A.R."/>
            <person name="Gazzola D."/>
            <person name="Li H."/>
            <person name="Toshio Fujiwara R."/>
            <person name="Zhan B."/>
            <person name="Aroian R.V."/>
            <person name="Pafco B."/>
            <person name="Schwarz E.M."/>
        </authorList>
    </citation>
    <scope>NUCLEOTIDE SEQUENCE [LARGE SCALE GENOMIC DNA]</scope>
    <source>
        <strain evidence="2 3">Aroian</strain>
        <tissue evidence="2">Whole animal</tissue>
    </source>
</reference>
<evidence type="ECO:0000313" key="2">
    <source>
        <dbReference type="EMBL" id="KAK6762987.1"/>
    </source>
</evidence>
<feature type="compositionally biased region" description="Basic and acidic residues" evidence="1">
    <location>
        <begin position="80"/>
        <end position="89"/>
    </location>
</feature>
<protein>
    <submittedName>
        <fullName evidence="2">Uncharacterized protein</fullName>
    </submittedName>
</protein>
<accession>A0ABR1EJZ7</accession>
<proteinExistence type="predicted"/>
<comment type="caution">
    <text evidence="2">The sequence shown here is derived from an EMBL/GenBank/DDBJ whole genome shotgun (WGS) entry which is preliminary data.</text>
</comment>
<gene>
    <name evidence="2" type="primary">Necator_chrX.g23788</name>
    <name evidence="2" type="ORF">RB195_023624</name>
</gene>
<evidence type="ECO:0000313" key="3">
    <source>
        <dbReference type="Proteomes" id="UP001303046"/>
    </source>
</evidence>
<organism evidence="2 3">
    <name type="scientific">Necator americanus</name>
    <name type="common">Human hookworm</name>
    <dbReference type="NCBI Taxonomy" id="51031"/>
    <lineage>
        <taxon>Eukaryota</taxon>
        <taxon>Metazoa</taxon>
        <taxon>Ecdysozoa</taxon>
        <taxon>Nematoda</taxon>
        <taxon>Chromadorea</taxon>
        <taxon>Rhabditida</taxon>
        <taxon>Rhabditina</taxon>
        <taxon>Rhabditomorpha</taxon>
        <taxon>Strongyloidea</taxon>
        <taxon>Ancylostomatidae</taxon>
        <taxon>Bunostominae</taxon>
        <taxon>Necator</taxon>
    </lineage>
</organism>
<sequence length="109" mass="12244">MASSSTGQHETPAETDSCWSSIVPTQRERLRKCGRRALCVDDTSNLTSYSLTLATVIVADEWHIALPTAYLLSCRASNGSHDHIPARTKDGRRHSKVCEDERKEEEEER</sequence>
<evidence type="ECO:0000256" key="1">
    <source>
        <dbReference type="SAM" id="MobiDB-lite"/>
    </source>
</evidence>
<name>A0ABR1EJZ7_NECAM</name>
<feature type="region of interest" description="Disordered" evidence="1">
    <location>
        <begin position="80"/>
        <end position="109"/>
    </location>
</feature>
<dbReference type="Proteomes" id="UP001303046">
    <property type="component" value="Unassembled WGS sequence"/>
</dbReference>
<dbReference type="EMBL" id="JAVFWL010000006">
    <property type="protein sequence ID" value="KAK6762987.1"/>
    <property type="molecule type" value="Genomic_DNA"/>
</dbReference>